<dbReference type="Pfam" id="PF07995">
    <property type="entry name" value="GSDH"/>
    <property type="match status" value="1"/>
</dbReference>
<dbReference type="EMBL" id="CP042913">
    <property type="protein sequence ID" value="QEG36270.1"/>
    <property type="molecule type" value="Genomic_DNA"/>
</dbReference>
<name>A0A5B9QF48_9BACT</name>
<evidence type="ECO:0000313" key="2">
    <source>
        <dbReference type="EMBL" id="QEG36270.1"/>
    </source>
</evidence>
<evidence type="ECO:0000313" key="3">
    <source>
        <dbReference type="Proteomes" id="UP000323917"/>
    </source>
</evidence>
<dbReference type="PANTHER" id="PTHR19328">
    <property type="entry name" value="HEDGEHOG-INTERACTING PROTEIN"/>
    <property type="match status" value="1"/>
</dbReference>
<dbReference type="AlphaFoldDB" id="A0A5B9QF48"/>
<proteinExistence type="predicted"/>
<dbReference type="NCBIfam" id="TIGR02595">
    <property type="entry name" value="PEP_CTERM"/>
    <property type="match status" value="1"/>
</dbReference>
<sequence length="462" mass="50338">MKKHLCDFPSLIAILLYFGMVQTANGISAVRIAYGLDDPIYATAPPNDPSRLFIVERGSDEGSSRTGNIKILDLNTNTVDPTPFLTIPNLSNSSLSEGLFSIAFHPNYEQNGFFYVNAMDSSRTSTIRRYTVSPDNPNVAKPDYTTLLEYPQLPSHNNNWIGFGPDGYLYVTNGDGGGTSHDRPNNAQNINDIHGAILRLDVGTDGLADDFPSDTNRNYAIPLSNPYVGRDGLDEIWATGLRNPWRASFDRKTGDFYIGDVGQEILEEINFQPAGSSGGANYGWRLREGTVATPRENTGGPKPFGNVDPVFQYTHGNGTTPQECPYGNFGEGDGCSITGGYVYRGPIEELQGQYFFADFVNPRIWSIEADVSGLTPDQYDGANFKKFTDWTNNFAQSEGVIDSIVSFAEDANGNLYIVSIGNGGLGSNQGAIYKIVPEPASILLLLVSGSIIAFRRINTAFS</sequence>
<dbReference type="InterPro" id="IPR012938">
    <property type="entry name" value="Glc/Sorbosone_DH"/>
</dbReference>
<organism evidence="2 3">
    <name type="scientific">Bythopirellula goksoeyrii</name>
    <dbReference type="NCBI Taxonomy" id="1400387"/>
    <lineage>
        <taxon>Bacteria</taxon>
        <taxon>Pseudomonadati</taxon>
        <taxon>Planctomycetota</taxon>
        <taxon>Planctomycetia</taxon>
        <taxon>Pirellulales</taxon>
        <taxon>Lacipirellulaceae</taxon>
        <taxon>Bythopirellula</taxon>
    </lineage>
</organism>
<dbReference type="InterPro" id="IPR011041">
    <property type="entry name" value="Quinoprot_gluc/sorb_DH_b-prop"/>
</dbReference>
<dbReference type="PANTHER" id="PTHR19328:SF75">
    <property type="entry name" value="ALDOSE SUGAR DEHYDROGENASE YLII"/>
    <property type="match status" value="1"/>
</dbReference>
<feature type="domain" description="Glucose/Sorbosone dehydrogenase" evidence="1">
    <location>
        <begin position="64"/>
        <end position="289"/>
    </location>
</feature>
<dbReference type="OrthoDB" id="9770043at2"/>
<keyword evidence="3" id="KW-1185">Reference proteome</keyword>
<dbReference type="RefSeq" id="WP_148074637.1">
    <property type="nucleotide sequence ID" value="NZ_CP042913.1"/>
</dbReference>
<dbReference type="Gene3D" id="2.120.10.30">
    <property type="entry name" value="TolB, C-terminal domain"/>
    <property type="match status" value="1"/>
</dbReference>
<protein>
    <recommendedName>
        <fullName evidence="1">Glucose/Sorbosone dehydrogenase domain-containing protein</fullName>
    </recommendedName>
</protein>
<gene>
    <name evidence="2" type="ORF">Pr1d_35820</name>
</gene>
<dbReference type="SUPFAM" id="SSF50952">
    <property type="entry name" value="Soluble quinoprotein glucose dehydrogenase"/>
    <property type="match status" value="1"/>
</dbReference>
<accession>A0A5B9QF48</accession>
<dbReference type="InterPro" id="IPR011042">
    <property type="entry name" value="6-blade_b-propeller_TolB-like"/>
</dbReference>
<dbReference type="KEGG" id="bgok:Pr1d_35820"/>
<evidence type="ECO:0000259" key="1">
    <source>
        <dbReference type="Pfam" id="PF07995"/>
    </source>
</evidence>
<dbReference type="Proteomes" id="UP000323917">
    <property type="component" value="Chromosome"/>
</dbReference>
<reference evidence="2 3" key="1">
    <citation type="submission" date="2019-08" db="EMBL/GenBank/DDBJ databases">
        <title>Deep-cultivation of Planctomycetes and their phenomic and genomic characterization uncovers novel biology.</title>
        <authorList>
            <person name="Wiegand S."/>
            <person name="Jogler M."/>
            <person name="Boedeker C."/>
            <person name="Pinto D."/>
            <person name="Vollmers J."/>
            <person name="Rivas-Marin E."/>
            <person name="Kohn T."/>
            <person name="Peeters S.H."/>
            <person name="Heuer A."/>
            <person name="Rast P."/>
            <person name="Oberbeckmann S."/>
            <person name="Bunk B."/>
            <person name="Jeske O."/>
            <person name="Meyerdierks A."/>
            <person name="Storesund J.E."/>
            <person name="Kallscheuer N."/>
            <person name="Luecker S."/>
            <person name="Lage O.M."/>
            <person name="Pohl T."/>
            <person name="Merkel B.J."/>
            <person name="Hornburger P."/>
            <person name="Mueller R.-W."/>
            <person name="Bruemmer F."/>
            <person name="Labrenz M."/>
            <person name="Spormann A.M."/>
            <person name="Op den Camp H."/>
            <person name="Overmann J."/>
            <person name="Amann R."/>
            <person name="Jetten M.S.M."/>
            <person name="Mascher T."/>
            <person name="Medema M.H."/>
            <person name="Devos D.P."/>
            <person name="Kaster A.-K."/>
            <person name="Ovreas L."/>
            <person name="Rohde M."/>
            <person name="Galperin M.Y."/>
            <person name="Jogler C."/>
        </authorList>
    </citation>
    <scope>NUCLEOTIDE SEQUENCE [LARGE SCALE GENOMIC DNA]</scope>
    <source>
        <strain evidence="2 3">Pr1d</strain>
    </source>
</reference>
<dbReference type="InterPro" id="IPR013424">
    <property type="entry name" value="Ice-binding_C"/>
</dbReference>